<evidence type="ECO:0000313" key="2">
    <source>
        <dbReference type="EMBL" id="QBK90794.1"/>
    </source>
</evidence>
<organism evidence="2">
    <name type="scientific">Pithovirus LCPAC201</name>
    <dbReference type="NCBI Taxonomy" id="2506591"/>
    <lineage>
        <taxon>Viruses</taxon>
        <taxon>Pithoviruses</taxon>
    </lineage>
</organism>
<sequence>MAPTLNPVSVNPTPISLAPISLAPISLTPTINPVPVNPAPISLTPTVNPISVNPDPISLAPVNPTPISLAPTVNPISVNPTPISLAPVNPTPISLAPTVNPISVNPTPISLAPVNQVPSSLTQTVNQISVNPTPISFAPMVSPISVNPTPISLAPTVNPISVNPTPISLAPTVNPIPVNPTPISLAPTVNPISVNPTPISLAPMVNPISVNPTPISLAPTVNPVTVNPTLIHGEEAEFEIVSPVPVLPILPVIVAASPTAIAVNPDRPRPSKRGRTRKRSDKPKVEENRQVYVIHSRSPLSVVIDEIKQHIPEDLIQNQTNLIGPCRIVFSRGQETDRTICVFNCKIFEEMKKKGLSANRMWSDFKVVPFRLRDSIMPQAGQRHLFMILPSQLTITDVRKQLVNSLKILSDFGIVKPNSYEILIPFKSRESDDHVGKCFIIWSNGISGRDIAITRIVLHDSRWVDSEGYPIEGRQGLKCCFWARISNPKNIKMSPADRSYTHNHREQRQNKIQHHNHNHQSERRHSRKQFSPENVRINKNQDNHYHRNKQVDTFKLVMPDVPQLPTVVAQQPVYEPLSAITQPIPIRGYVATTIPNVSPNPIPQTVILSPKVMSMSINTPQLSIN</sequence>
<protein>
    <submittedName>
        <fullName evidence="2">Uncharacterized protein</fullName>
    </submittedName>
</protein>
<feature type="compositionally biased region" description="Polar residues" evidence="1">
    <location>
        <begin position="529"/>
        <end position="538"/>
    </location>
</feature>
<feature type="region of interest" description="Disordered" evidence="1">
    <location>
        <begin position="262"/>
        <end position="287"/>
    </location>
</feature>
<accession>A0A481Z4L7</accession>
<feature type="compositionally biased region" description="Basic residues" evidence="1">
    <location>
        <begin position="270"/>
        <end position="281"/>
    </location>
</feature>
<gene>
    <name evidence="2" type="ORF">LCPAC201_00950</name>
</gene>
<dbReference type="PRINTS" id="PR01217">
    <property type="entry name" value="PRICHEXTENSN"/>
</dbReference>
<feature type="compositionally biased region" description="Basic residues" evidence="1">
    <location>
        <begin position="511"/>
        <end position="528"/>
    </location>
</feature>
<feature type="compositionally biased region" description="Basic and acidic residues" evidence="1">
    <location>
        <begin position="499"/>
        <end position="509"/>
    </location>
</feature>
<feature type="region of interest" description="Disordered" evidence="1">
    <location>
        <begin position="492"/>
        <end position="546"/>
    </location>
</feature>
<name>A0A481Z4L7_9VIRU</name>
<proteinExistence type="predicted"/>
<reference evidence="2" key="1">
    <citation type="journal article" date="2019" name="MBio">
        <title>Virus Genomes from Deep Sea Sediments Expand the Ocean Megavirome and Support Independent Origins of Viral Gigantism.</title>
        <authorList>
            <person name="Backstrom D."/>
            <person name="Yutin N."/>
            <person name="Jorgensen S.L."/>
            <person name="Dharamshi J."/>
            <person name="Homa F."/>
            <person name="Zaremba-Niedwiedzka K."/>
            <person name="Spang A."/>
            <person name="Wolf Y.I."/>
            <person name="Koonin E.V."/>
            <person name="Ettema T.J."/>
        </authorList>
    </citation>
    <scope>NUCLEOTIDE SEQUENCE</scope>
</reference>
<dbReference type="EMBL" id="MK500498">
    <property type="protein sequence ID" value="QBK90794.1"/>
    <property type="molecule type" value="Genomic_DNA"/>
</dbReference>
<evidence type="ECO:0000256" key="1">
    <source>
        <dbReference type="SAM" id="MobiDB-lite"/>
    </source>
</evidence>